<dbReference type="GO" id="GO:0003700">
    <property type="term" value="F:DNA-binding transcription factor activity"/>
    <property type="evidence" value="ECO:0007669"/>
    <property type="project" value="InterPro"/>
</dbReference>
<dbReference type="AlphaFoldDB" id="A0A368PM57"/>
<evidence type="ECO:0000259" key="7">
    <source>
        <dbReference type="PROSITE" id="PS51032"/>
    </source>
</evidence>
<proteinExistence type="predicted"/>
<protein>
    <recommendedName>
        <fullName evidence="7">AP2/ERF domain-containing protein</fullName>
    </recommendedName>
</protein>
<evidence type="ECO:0000256" key="2">
    <source>
        <dbReference type="ARBA" id="ARBA00023015"/>
    </source>
</evidence>
<organism evidence="8">
    <name type="scientific">Setaria italica</name>
    <name type="common">Foxtail millet</name>
    <name type="synonym">Panicum italicum</name>
    <dbReference type="NCBI Taxonomy" id="4555"/>
    <lineage>
        <taxon>Eukaryota</taxon>
        <taxon>Viridiplantae</taxon>
        <taxon>Streptophyta</taxon>
        <taxon>Embryophyta</taxon>
        <taxon>Tracheophyta</taxon>
        <taxon>Spermatophyta</taxon>
        <taxon>Magnoliopsida</taxon>
        <taxon>Liliopsida</taxon>
        <taxon>Poales</taxon>
        <taxon>Poaceae</taxon>
        <taxon>PACMAD clade</taxon>
        <taxon>Panicoideae</taxon>
        <taxon>Panicodae</taxon>
        <taxon>Paniceae</taxon>
        <taxon>Cenchrinae</taxon>
        <taxon>Setaria</taxon>
    </lineage>
</organism>
<dbReference type="GO" id="GO:0009873">
    <property type="term" value="P:ethylene-activated signaling pathway"/>
    <property type="evidence" value="ECO:0007669"/>
    <property type="project" value="InterPro"/>
</dbReference>
<evidence type="ECO:0000313" key="8">
    <source>
        <dbReference type="EMBL" id="RCV06742.1"/>
    </source>
</evidence>
<reference evidence="8" key="2">
    <citation type="submission" date="2015-07" db="EMBL/GenBank/DDBJ databases">
        <authorList>
            <person name="Noorani M."/>
        </authorList>
    </citation>
    <scope>NUCLEOTIDE SEQUENCE</scope>
    <source>
        <strain evidence="8">Yugu1</strain>
    </source>
</reference>
<comment type="subcellular location">
    <subcellularLocation>
        <location evidence="1">Nucleus</location>
    </subcellularLocation>
</comment>
<dbReference type="CDD" id="cd00018">
    <property type="entry name" value="AP2"/>
    <property type="match status" value="1"/>
</dbReference>
<reference evidence="8" key="1">
    <citation type="journal article" date="2012" name="Nat. Biotechnol.">
        <title>Reference genome sequence of the model plant Setaria.</title>
        <authorList>
            <person name="Bennetzen J.L."/>
            <person name="Schmutz J."/>
            <person name="Wang H."/>
            <person name="Percifield R."/>
            <person name="Hawkins J."/>
            <person name="Pontaroli A.C."/>
            <person name="Estep M."/>
            <person name="Feng L."/>
            <person name="Vaughn J.N."/>
            <person name="Grimwood J."/>
            <person name="Jenkins J."/>
            <person name="Barry K."/>
            <person name="Lindquist E."/>
            <person name="Hellsten U."/>
            <person name="Deshpande S."/>
            <person name="Wang X."/>
            <person name="Wu X."/>
            <person name="Mitros T."/>
            <person name="Triplett J."/>
            <person name="Yang X."/>
            <person name="Ye C.Y."/>
            <person name="Mauro-Herrera M."/>
            <person name="Wang L."/>
            <person name="Li P."/>
            <person name="Sharma M."/>
            <person name="Sharma R."/>
            <person name="Ronald P.C."/>
            <person name="Panaud O."/>
            <person name="Kellogg E.A."/>
            <person name="Brutnell T.P."/>
            <person name="Doust A.N."/>
            <person name="Tuskan G.A."/>
            <person name="Rokhsar D."/>
            <person name="Devos K.M."/>
        </authorList>
    </citation>
    <scope>NUCLEOTIDE SEQUENCE [LARGE SCALE GENOMIC DNA]</scope>
    <source>
        <strain evidence="8">Yugu1</strain>
    </source>
</reference>
<dbReference type="InterPro" id="IPR044808">
    <property type="entry name" value="ERF_plant"/>
</dbReference>
<accession>A0A368PM57</accession>
<dbReference type="OrthoDB" id="786597at2759"/>
<evidence type="ECO:0000256" key="5">
    <source>
        <dbReference type="ARBA" id="ARBA00023242"/>
    </source>
</evidence>
<keyword evidence="5" id="KW-0539">Nucleus</keyword>
<dbReference type="PROSITE" id="PS51032">
    <property type="entry name" value="AP2_ERF"/>
    <property type="match status" value="1"/>
</dbReference>
<dbReference type="Gene3D" id="3.30.730.10">
    <property type="entry name" value="AP2/ERF domain"/>
    <property type="match status" value="1"/>
</dbReference>
<evidence type="ECO:0000256" key="6">
    <source>
        <dbReference type="SAM" id="MobiDB-lite"/>
    </source>
</evidence>
<dbReference type="STRING" id="4555.A0A368PM57"/>
<dbReference type="SUPFAM" id="SSF54171">
    <property type="entry name" value="DNA-binding domain"/>
    <property type="match status" value="1"/>
</dbReference>
<gene>
    <name evidence="8" type="ORF">SETIT_1G187900v2</name>
</gene>
<keyword evidence="2" id="KW-0805">Transcription regulation</keyword>
<dbReference type="Pfam" id="PF00847">
    <property type="entry name" value="AP2"/>
    <property type="match status" value="1"/>
</dbReference>
<keyword evidence="4" id="KW-0804">Transcription</keyword>
<evidence type="ECO:0000256" key="1">
    <source>
        <dbReference type="ARBA" id="ARBA00004123"/>
    </source>
</evidence>
<dbReference type="PANTHER" id="PTHR31190">
    <property type="entry name" value="DNA-BINDING DOMAIN"/>
    <property type="match status" value="1"/>
</dbReference>
<dbReference type="SMART" id="SM00380">
    <property type="entry name" value="AP2"/>
    <property type="match status" value="1"/>
</dbReference>
<name>A0A368PM57_SETIT</name>
<dbReference type="EMBL" id="CM003528">
    <property type="protein sequence ID" value="RCV06742.1"/>
    <property type="molecule type" value="Genomic_DNA"/>
</dbReference>
<evidence type="ECO:0000256" key="4">
    <source>
        <dbReference type="ARBA" id="ARBA00023163"/>
    </source>
</evidence>
<dbReference type="FunFam" id="3.30.730.10:FF:000001">
    <property type="entry name" value="Ethylene-responsive transcription factor 2"/>
    <property type="match status" value="1"/>
</dbReference>
<feature type="domain" description="AP2/ERF" evidence="7">
    <location>
        <begin position="112"/>
        <end position="169"/>
    </location>
</feature>
<dbReference type="InterPro" id="IPR036955">
    <property type="entry name" value="AP2/ERF_dom_sf"/>
</dbReference>
<keyword evidence="3" id="KW-0238">DNA-binding</keyword>
<dbReference type="InterPro" id="IPR001471">
    <property type="entry name" value="AP2/ERF_dom"/>
</dbReference>
<dbReference type="InterPro" id="IPR016177">
    <property type="entry name" value="DNA-bd_dom_sf"/>
</dbReference>
<dbReference type="PRINTS" id="PR00367">
    <property type="entry name" value="ETHRSPELEMNT"/>
</dbReference>
<sequence>MRPPQSSPALVALTEDAEAAVIVAALTHVITHGRGAAPTPPGTSLAVPPCPSTATGCHLGHVGQAACHVHDRSPCEQRLMASATNELAPMAWPWSQEAQRATAAAAASARRGYRGVRRRPSGKWAAEIRDPRKAARVWLGTFVTAEDAARAYDAAALRFRGSRAMLNFPEDVLSLGHMPAAAGSRQPGSGWDRTMDRSPCPEIVSRREAMDGFIGGGNGRFLGFWSIGISSSSLTPKPTCSAAPVVAPLLSESHRTGSSGIEDDAEGVWERTNSAR</sequence>
<dbReference type="PANTHER" id="PTHR31190:SF160">
    <property type="entry name" value="OSJNBA0042L16.9 PROTEIN"/>
    <property type="match status" value="1"/>
</dbReference>
<evidence type="ECO:0000256" key="3">
    <source>
        <dbReference type="ARBA" id="ARBA00023125"/>
    </source>
</evidence>
<feature type="region of interest" description="Disordered" evidence="6">
    <location>
        <begin position="253"/>
        <end position="276"/>
    </location>
</feature>
<dbReference type="GO" id="GO:0003677">
    <property type="term" value="F:DNA binding"/>
    <property type="evidence" value="ECO:0007669"/>
    <property type="project" value="UniProtKB-KW"/>
</dbReference>
<dbReference type="GO" id="GO:0005634">
    <property type="term" value="C:nucleus"/>
    <property type="evidence" value="ECO:0007669"/>
    <property type="project" value="UniProtKB-SubCell"/>
</dbReference>